<feature type="transmembrane region" description="Helical" evidence="1">
    <location>
        <begin position="53"/>
        <end position="75"/>
    </location>
</feature>
<sequence length="130" mass="15312">MPVVFTFHRSFLKRGVYCSSSKKKATTFGNLIARHGSKKESKRAKGIIKLRKYGYWIICTYATLNVFVNVRKFLFPRFYRRFWRVNTTGCLPSPWSGRFMVDLVLPVLLDLAIACLDEKWPSAQKRKRWN</sequence>
<dbReference type="Proteomes" id="UP000887575">
    <property type="component" value="Unassembled WGS sequence"/>
</dbReference>
<evidence type="ECO:0000256" key="1">
    <source>
        <dbReference type="SAM" id="Phobius"/>
    </source>
</evidence>
<organism evidence="2 3">
    <name type="scientific">Mesorhabditis belari</name>
    <dbReference type="NCBI Taxonomy" id="2138241"/>
    <lineage>
        <taxon>Eukaryota</taxon>
        <taxon>Metazoa</taxon>
        <taxon>Ecdysozoa</taxon>
        <taxon>Nematoda</taxon>
        <taxon>Chromadorea</taxon>
        <taxon>Rhabditida</taxon>
        <taxon>Rhabditina</taxon>
        <taxon>Rhabditomorpha</taxon>
        <taxon>Rhabditoidea</taxon>
        <taxon>Rhabditidae</taxon>
        <taxon>Mesorhabditinae</taxon>
        <taxon>Mesorhabditis</taxon>
    </lineage>
</organism>
<evidence type="ECO:0000313" key="3">
    <source>
        <dbReference type="WBParaSite" id="MBELARI_LOCUS13763"/>
    </source>
</evidence>
<proteinExistence type="predicted"/>
<evidence type="ECO:0000313" key="2">
    <source>
        <dbReference type="Proteomes" id="UP000887575"/>
    </source>
</evidence>
<keyword evidence="2" id="KW-1185">Reference proteome</keyword>
<protein>
    <submittedName>
        <fullName evidence="3">Uncharacterized protein</fullName>
    </submittedName>
</protein>
<dbReference type="WBParaSite" id="MBELARI_LOCUS13763">
    <property type="protein sequence ID" value="MBELARI_LOCUS13763"/>
    <property type="gene ID" value="MBELARI_LOCUS13763"/>
</dbReference>
<keyword evidence="1" id="KW-0472">Membrane</keyword>
<keyword evidence="1" id="KW-1133">Transmembrane helix</keyword>
<dbReference type="AlphaFoldDB" id="A0AAF3EIG1"/>
<reference evidence="3" key="1">
    <citation type="submission" date="2024-02" db="UniProtKB">
        <authorList>
            <consortium name="WormBaseParasite"/>
        </authorList>
    </citation>
    <scope>IDENTIFICATION</scope>
</reference>
<accession>A0AAF3EIG1</accession>
<name>A0AAF3EIG1_9BILA</name>
<keyword evidence="1" id="KW-0812">Transmembrane</keyword>